<keyword evidence="1" id="KW-0472">Membrane</keyword>
<dbReference type="PANTHER" id="PTHR45702:SF2">
    <property type="entry name" value="KUZBANIAN, ISOFORM A"/>
    <property type="match status" value="1"/>
</dbReference>
<dbReference type="GO" id="GO:0004222">
    <property type="term" value="F:metalloendopeptidase activity"/>
    <property type="evidence" value="ECO:0007669"/>
    <property type="project" value="TreeGrafter"/>
</dbReference>
<name>A0A177ARB6_9BILA</name>
<dbReference type="Proteomes" id="UP000078046">
    <property type="component" value="Unassembled WGS sequence"/>
</dbReference>
<comment type="caution">
    <text evidence="2">The sequence shown here is derived from an EMBL/GenBank/DDBJ whole genome shotgun (WGS) entry which is preliminary data.</text>
</comment>
<dbReference type="Gene3D" id="4.10.70.10">
    <property type="entry name" value="Disintegrin domain"/>
    <property type="match status" value="1"/>
</dbReference>
<proteinExistence type="predicted"/>
<sequence length="265" mass="30741">MLLGDKCCNPSTCFFFEGKVCSPTNNVCCDTDCTFIPKVKNKICREESQCQYSSICGYPFYFNYNFCIVICQKTICQLLNQIDCDSDPNDLDYESLCYLSCQENKNGKCINYRNSPEFVLNSIRNIINVSSFTTDFRREKHSKCFLKNNKLGYCDFKLKCRPFDPDSPFQPLYDFFNGDYLEDNIKIILTRYWWAVVLGSMSIILFMGLIVHCFAIYTPTNNPNAQPAKSIKHSFYNVGNTIKRMSIVNNPNPRQFQLAHMSNRK</sequence>
<dbReference type="OrthoDB" id="2149267at2759"/>
<organism evidence="2 3">
    <name type="scientific">Intoshia linei</name>
    <dbReference type="NCBI Taxonomy" id="1819745"/>
    <lineage>
        <taxon>Eukaryota</taxon>
        <taxon>Metazoa</taxon>
        <taxon>Spiralia</taxon>
        <taxon>Lophotrochozoa</taxon>
        <taxon>Mesozoa</taxon>
        <taxon>Orthonectida</taxon>
        <taxon>Rhopaluridae</taxon>
        <taxon>Intoshia</taxon>
    </lineage>
</organism>
<accession>A0A177ARB6</accession>
<evidence type="ECO:0000313" key="3">
    <source>
        <dbReference type="Proteomes" id="UP000078046"/>
    </source>
</evidence>
<evidence type="ECO:0008006" key="4">
    <source>
        <dbReference type="Google" id="ProtNLM"/>
    </source>
</evidence>
<keyword evidence="1" id="KW-1133">Transmembrane helix</keyword>
<keyword evidence="3" id="KW-1185">Reference proteome</keyword>
<feature type="transmembrane region" description="Helical" evidence="1">
    <location>
        <begin position="192"/>
        <end position="217"/>
    </location>
</feature>
<dbReference type="InterPro" id="IPR051489">
    <property type="entry name" value="ADAM_Metalloproteinase"/>
</dbReference>
<dbReference type="PANTHER" id="PTHR45702">
    <property type="entry name" value="ADAM10/ADAM17 METALLOPEPTIDASE FAMILY MEMBER"/>
    <property type="match status" value="1"/>
</dbReference>
<dbReference type="EMBL" id="LWCA01001754">
    <property type="protein sequence ID" value="OAF64556.1"/>
    <property type="molecule type" value="Genomic_DNA"/>
</dbReference>
<dbReference type="InterPro" id="IPR036436">
    <property type="entry name" value="Disintegrin_dom_sf"/>
</dbReference>
<evidence type="ECO:0000256" key="1">
    <source>
        <dbReference type="SAM" id="Phobius"/>
    </source>
</evidence>
<evidence type="ECO:0000313" key="2">
    <source>
        <dbReference type="EMBL" id="OAF64556.1"/>
    </source>
</evidence>
<reference evidence="2 3" key="1">
    <citation type="submission" date="2016-04" db="EMBL/GenBank/DDBJ databases">
        <title>The genome of Intoshia linei affirms orthonectids as highly simplified spiralians.</title>
        <authorList>
            <person name="Mikhailov K.V."/>
            <person name="Slusarev G.S."/>
            <person name="Nikitin M.A."/>
            <person name="Logacheva M.D."/>
            <person name="Penin A."/>
            <person name="Aleoshin V."/>
            <person name="Panchin Y.V."/>
        </authorList>
    </citation>
    <scope>NUCLEOTIDE SEQUENCE [LARGE SCALE GENOMIC DNA]</scope>
    <source>
        <strain evidence="2">Intl2013</strain>
        <tissue evidence="2">Whole animal</tissue>
    </source>
</reference>
<protein>
    <recommendedName>
        <fullName evidence="4">Disintegrin domain-containing protein</fullName>
    </recommendedName>
</protein>
<gene>
    <name evidence="2" type="ORF">A3Q56_07711</name>
</gene>
<keyword evidence="1" id="KW-0812">Transmembrane</keyword>
<dbReference type="AlphaFoldDB" id="A0A177ARB6"/>
<dbReference type="GO" id="GO:0005886">
    <property type="term" value="C:plasma membrane"/>
    <property type="evidence" value="ECO:0007669"/>
    <property type="project" value="TreeGrafter"/>
</dbReference>
<dbReference type="GO" id="GO:0007219">
    <property type="term" value="P:Notch signaling pathway"/>
    <property type="evidence" value="ECO:0007669"/>
    <property type="project" value="TreeGrafter"/>
</dbReference>
<dbReference type="GO" id="GO:0006509">
    <property type="term" value="P:membrane protein ectodomain proteolysis"/>
    <property type="evidence" value="ECO:0007669"/>
    <property type="project" value="TreeGrafter"/>
</dbReference>